<evidence type="ECO:0000313" key="2">
    <source>
        <dbReference type="EMBL" id="CAF1669673.1"/>
    </source>
</evidence>
<evidence type="ECO:0000313" key="5">
    <source>
        <dbReference type="EMBL" id="CAF4676827.1"/>
    </source>
</evidence>
<gene>
    <name evidence="4" type="ORF">BYL167_LOCUS12598</name>
    <name evidence="1" type="ORF">CJN711_LOCUS5837</name>
    <name evidence="3" type="ORF">GIL414_LOCUS9659</name>
    <name evidence="2" type="ORF">KQP761_LOCUS33994</name>
    <name evidence="5" type="ORF">SMN809_LOCUS42120</name>
</gene>
<dbReference type="EMBL" id="CAJNOV010001661">
    <property type="protein sequence ID" value="CAF1073426.1"/>
    <property type="molecule type" value="Genomic_DNA"/>
</dbReference>
<name>A0A816G2W9_9BILA</name>
<evidence type="ECO:0000313" key="3">
    <source>
        <dbReference type="EMBL" id="CAF3961700.1"/>
    </source>
</evidence>
<organism evidence="2 6">
    <name type="scientific">Rotaria magnacalcarata</name>
    <dbReference type="NCBI Taxonomy" id="392030"/>
    <lineage>
        <taxon>Eukaryota</taxon>
        <taxon>Metazoa</taxon>
        <taxon>Spiralia</taxon>
        <taxon>Gnathifera</taxon>
        <taxon>Rotifera</taxon>
        <taxon>Eurotatoria</taxon>
        <taxon>Bdelloidea</taxon>
        <taxon>Philodinida</taxon>
        <taxon>Philodinidae</taxon>
        <taxon>Rotaria</taxon>
    </lineage>
</organism>
<comment type="caution">
    <text evidence="2">The sequence shown here is derived from an EMBL/GenBank/DDBJ whole genome shotgun (WGS) entry which is preliminary data.</text>
</comment>
<dbReference type="EMBL" id="CAJOBI010120671">
    <property type="protein sequence ID" value="CAF4676827.1"/>
    <property type="molecule type" value="Genomic_DNA"/>
</dbReference>
<evidence type="ECO:0000313" key="6">
    <source>
        <dbReference type="Proteomes" id="UP000663834"/>
    </source>
</evidence>
<sequence length="120" mass="14097">MLETSSNLNKPSENFQYVSKTNKIKNLNLRGRCSLNQIQLIMTLLPQLEYLKTRMNRKEIGQIIRYLLSKSNSNSKNLFFLYVSGTPKICLKELNVLIKSGSILDDYSIKFINRDLYVWW</sequence>
<dbReference type="Proteomes" id="UP000676336">
    <property type="component" value="Unassembled WGS sequence"/>
</dbReference>
<dbReference type="EMBL" id="CAJOBH010004187">
    <property type="protein sequence ID" value="CAF3980746.1"/>
    <property type="molecule type" value="Genomic_DNA"/>
</dbReference>
<reference evidence="2" key="1">
    <citation type="submission" date="2021-02" db="EMBL/GenBank/DDBJ databases">
        <authorList>
            <person name="Nowell W R."/>
        </authorList>
    </citation>
    <scope>NUCLEOTIDE SEQUENCE</scope>
</reference>
<dbReference type="Proteomes" id="UP000681720">
    <property type="component" value="Unassembled WGS sequence"/>
</dbReference>
<proteinExistence type="predicted"/>
<dbReference type="EMBL" id="CAJNOW010018952">
    <property type="protein sequence ID" value="CAF1669673.1"/>
    <property type="molecule type" value="Genomic_DNA"/>
</dbReference>
<dbReference type="Proteomes" id="UP000663855">
    <property type="component" value="Unassembled WGS sequence"/>
</dbReference>
<dbReference type="AlphaFoldDB" id="A0A816G2W9"/>
<protein>
    <submittedName>
        <fullName evidence="2">Uncharacterized protein</fullName>
    </submittedName>
</protein>
<evidence type="ECO:0000313" key="4">
    <source>
        <dbReference type="EMBL" id="CAF3980746.1"/>
    </source>
</evidence>
<dbReference type="Proteomes" id="UP000663834">
    <property type="component" value="Unassembled WGS sequence"/>
</dbReference>
<dbReference type="OrthoDB" id="10054122at2759"/>
<accession>A0A816G2W9</accession>
<evidence type="ECO:0000313" key="1">
    <source>
        <dbReference type="EMBL" id="CAF1073426.1"/>
    </source>
</evidence>
<dbReference type="EMBL" id="CAJOBJ010003335">
    <property type="protein sequence ID" value="CAF3961700.1"/>
    <property type="molecule type" value="Genomic_DNA"/>
</dbReference>
<dbReference type="Proteomes" id="UP000681967">
    <property type="component" value="Unassembled WGS sequence"/>
</dbReference>